<organism evidence="1 2">
    <name type="scientific">Ancylobacter polymorphus</name>
    <dbReference type="NCBI Taxonomy" id="223390"/>
    <lineage>
        <taxon>Bacteria</taxon>
        <taxon>Pseudomonadati</taxon>
        <taxon>Pseudomonadota</taxon>
        <taxon>Alphaproteobacteria</taxon>
        <taxon>Hyphomicrobiales</taxon>
        <taxon>Xanthobacteraceae</taxon>
        <taxon>Ancylobacter</taxon>
    </lineage>
</organism>
<comment type="caution">
    <text evidence="1">The sequence shown here is derived from an EMBL/GenBank/DDBJ whole genome shotgun (WGS) entry which is preliminary data.</text>
</comment>
<gene>
    <name evidence="1" type="ORF">J2S75_002823</name>
</gene>
<evidence type="ECO:0000313" key="2">
    <source>
        <dbReference type="Proteomes" id="UP001224682"/>
    </source>
</evidence>
<dbReference type="RefSeq" id="WP_307020491.1">
    <property type="nucleotide sequence ID" value="NZ_JAUSUI010000005.1"/>
</dbReference>
<accession>A0ABU0BH38</accession>
<evidence type="ECO:0008006" key="3">
    <source>
        <dbReference type="Google" id="ProtNLM"/>
    </source>
</evidence>
<protein>
    <recommendedName>
        <fullName evidence="3">Antitoxin</fullName>
    </recommendedName>
</protein>
<keyword evidence="2" id="KW-1185">Reference proteome</keyword>
<proteinExistence type="predicted"/>
<sequence length="73" mass="8319">MAYIPIHRKLTLQEYSEALDEALTLREESAANWIRAHKFEYALRAIIDRADNGTLGSSKVQDMRKLAEEALGE</sequence>
<dbReference type="EMBL" id="JAUSUI010000005">
    <property type="protein sequence ID" value="MDQ0303789.1"/>
    <property type="molecule type" value="Genomic_DNA"/>
</dbReference>
<evidence type="ECO:0000313" key="1">
    <source>
        <dbReference type="EMBL" id="MDQ0303789.1"/>
    </source>
</evidence>
<name>A0ABU0BH38_9HYPH</name>
<reference evidence="1 2" key="1">
    <citation type="submission" date="2023-07" db="EMBL/GenBank/DDBJ databases">
        <title>Genomic Encyclopedia of Type Strains, Phase IV (KMG-IV): sequencing the most valuable type-strain genomes for metagenomic binning, comparative biology and taxonomic classification.</title>
        <authorList>
            <person name="Goeker M."/>
        </authorList>
    </citation>
    <scope>NUCLEOTIDE SEQUENCE [LARGE SCALE GENOMIC DNA]</scope>
    <source>
        <strain evidence="1 2">DSM 2457</strain>
    </source>
</reference>
<dbReference type="Proteomes" id="UP001224682">
    <property type="component" value="Unassembled WGS sequence"/>
</dbReference>